<dbReference type="AlphaFoldDB" id="A0A5J4XBR5"/>
<dbReference type="PROSITE" id="PS00710">
    <property type="entry name" value="PGM_PMM"/>
    <property type="match status" value="1"/>
</dbReference>
<dbReference type="PRINTS" id="PR00509">
    <property type="entry name" value="PGMPMM"/>
</dbReference>
<dbReference type="GO" id="GO:0008973">
    <property type="term" value="F:phosphopentomutase activity"/>
    <property type="evidence" value="ECO:0007669"/>
    <property type="project" value="TreeGrafter"/>
</dbReference>
<dbReference type="Proteomes" id="UP000324800">
    <property type="component" value="Unassembled WGS sequence"/>
</dbReference>
<dbReference type="PANTHER" id="PTHR45745:SF1">
    <property type="entry name" value="PHOSPHOGLUCOMUTASE 2B-RELATED"/>
    <property type="match status" value="1"/>
</dbReference>
<dbReference type="FunFam" id="3.40.120.10:FF:000035">
    <property type="entry name" value="Pgm3p"/>
    <property type="match status" value="1"/>
</dbReference>
<feature type="domain" description="Alpha-D-phosphohexomutase alpha/beta/alpha" evidence="12">
    <location>
        <begin position="211"/>
        <end position="316"/>
    </location>
</feature>
<gene>
    <name evidence="14" type="ORF">EZS28_000519</name>
</gene>
<evidence type="ECO:0000256" key="2">
    <source>
        <dbReference type="ARBA" id="ARBA00004496"/>
    </source>
</evidence>
<dbReference type="EMBL" id="SNRW01000043">
    <property type="protein sequence ID" value="KAA6403949.1"/>
    <property type="molecule type" value="Genomic_DNA"/>
</dbReference>
<evidence type="ECO:0000259" key="12">
    <source>
        <dbReference type="Pfam" id="PF02879"/>
    </source>
</evidence>
<dbReference type="Pfam" id="PF02880">
    <property type="entry name" value="PGM_PMM_III"/>
    <property type="match status" value="1"/>
</dbReference>
<evidence type="ECO:0000259" key="13">
    <source>
        <dbReference type="Pfam" id="PF02880"/>
    </source>
</evidence>
<proteinExistence type="inferred from homology"/>
<dbReference type="Pfam" id="PF02879">
    <property type="entry name" value="PGM_PMM_II"/>
    <property type="match status" value="1"/>
</dbReference>
<dbReference type="CDD" id="cd05799">
    <property type="entry name" value="PGM2"/>
    <property type="match status" value="1"/>
</dbReference>
<dbReference type="InterPro" id="IPR005846">
    <property type="entry name" value="A-D-PHexomutase_a/b/a-III"/>
</dbReference>
<comment type="subcellular location">
    <subcellularLocation>
        <location evidence="2">Cytoplasm</location>
    </subcellularLocation>
</comment>
<evidence type="ECO:0000256" key="6">
    <source>
        <dbReference type="ARBA" id="ARBA00022553"/>
    </source>
</evidence>
<dbReference type="InterPro" id="IPR005841">
    <property type="entry name" value="Alpha-D-phosphohexomutase_SF"/>
</dbReference>
<comment type="similarity">
    <text evidence="3">Belongs to the phosphohexose mutase family.</text>
</comment>
<dbReference type="SUPFAM" id="SSF55957">
    <property type="entry name" value="Phosphoglucomutase, C-terminal domain"/>
    <property type="match status" value="1"/>
</dbReference>
<sequence>MDSAAVKLLVDEWLSFDTDPETRTEIQKLWDAGDVNELQKILGHRIAFGTAGLRGPMRAGYACMNNLIVKQTSQGICAYILKVFPDVKEKGVVIGFDARYHSHTFARIAASVFIHKKIPVYLFPSICATPHVPFTVRKQDACAGIMVTASHNPKQDNGYKVYWRNSAQIIPPIDANIHESILQNLKPWECQENDVDSSPLIIDAGKICWDDYREKIVAVLSKKRRFGTSIPPFPIVYTAMHGVGYRFVKEAFSAFGLSDLIPVEEQVEPDPEFPTAPFPNPEEKGTLNLAMKKADKIGIPIIAATDPDSDRFTFAEYNKEKKQWRQFTGDEIGTIFAYRQLTDWKEEHPGGDVSKIAIVNSAVSSQFINVMGAAEGFQTAQTLTGFKWIGNKMLDYEASGVQAVMGYEEAIGYCLGSGIIVDKDGISAASVLGELAAILYSQNKTLEKYLNDIYARYGTTVSNNSYLYCYSPPTITKIFDRIRASGKGKDGGQPDTYIRFFTNTATGEKWEVKHVRDLHTGYDSSTSDKRALLPSSSSSEMLTYYFTNGAVLTIRTSGTEPKVKYYSELTGKDGAECRRELQALVKAVVEECLQPEINGLKPPLG</sequence>
<feature type="domain" description="Alpha-D-phosphohexomutase alpha/beta/alpha" evidence="13">
    <location>
        <begin position="329"/>
        <end position="457"/>
    </location>
</feature>
<keyword evidence="5" id="KW-0313">Glucose metabolism</keyword>
<keyword evidence="8" id="KW-0460">Magnesium</keyword>
<dbReference type="SUPFAM" id="SSF53738">
    <property type="entry name" value="Phosphoglucomutase, first 3 domains"/>
    <property type="match status" value="3"/>
</dbReference>
<dbReference type="GO" id="GO:0006166">
    <property type="term" value="P:purine ribonucleoside salvage"/>
    <property type="evidence" value="ECO:0007669"/>
    <property type="project" value="TreeGrafter"/>
</dbReference>
<comment type="caution">
    <text evidence="14">The sequence shown here is derived from an EMBL/GenBank/DDBJ whole genome shotgun (WGS) entry which is preliminary data.</text>
</comment>
<dbReference type="PANTHER" id="PTHR45745">
    <property type="entry name" value="PHOSPHOMANNOMUTASE 45A"/>
    <property type="match status" value="1"/>
</dbReference>
<dbReference type="InterPro" id="IPR016066">
    <property type="entry name" value="A-D-PHexomutase_CS"/>
</dbReference>
<dbReference type="InterPro" id="IPR036900">
    <property type="entry name" value="A-D-PHexomutase_C_sf"/>
</dbReference>
<organism evidence="14 15">
    <name type="scientific">Streblomastix strix</name>
    <dbReference type="NCBI Taxonomy" id="222440"/>
    <lineage>
        <taxon>Eukaryota</taxon>
        <taxon>Metamonada</taxon>
        <taxon>Preaxostyla</taxon>
        <taxon>Oxymonadida</taxon>
        <taxon>Streblomastigidae</taxon>
        <taxon>Streblomastix</taxon>
    </lineage>
</organism>
<evidence type="ECO:0000256" key="7">
    <source>
        <dbReference type="ARBA" id="ARBA00022723"/>
    </source>
</evidence>
<keyword evidence="7" id="KW-0479">Metal-binding</keyword>
<dbReference type="OrthoDB" id="8300170at2759"/>
<dbReference type="InterPro" id="IPR016055">
    <property type="entry name" value="A-D-PHexomutase_a/b/a-I/II/III"/>
</dbReference>
<evidence type="ECO:0000256" key="9">
    <source>
        <dbReference type="ARBA" id="ARBA00023235"/>
    </source>
</evidence>
<dbReference type="Pfam" id="PF02878">
    <property type="entry name" value="PGM_PMM_I"/>
    <property type="match status" value="1"/>
</dbReference>
<dbReference type="GO" id="GO:0000287">
    <property type="term" value="F:magnesium ion binding"/>
    <property type="evidence" value="ECO:0007669"/>
    <property type="project" value="InterPro"/>
</dbReference>
<keyword evidence="4" id="KW-0963">Cytoplasm</keyword>
<evidence type="ECO:0000256" key="4">
    <source>
        <dbReference type="ARBA" id="ARBA00022490"/>
    </source>
</evidence>
<keyword evidence="10" id="KW-0119">Carbohydrate metabolism</keyword>
<dbReference type="GO" id="GO:0006006">
    <property type="term" value="P:glucose metabolic process"/>
    <property type="evidence" value="ECO:0007669"/>
    <property type="project" value="UniProtKB-KW"/>
</dbReference>
<dbReference type="InterPro" id="IPR005845">
    <property type="entry name" value="A-D-PHexomutase_a/b/a-II"/>
</dbReference>
<name>A0A5J4XBR5_9EUKA</name>
<dbReference type="Gene3D" id="3.40.120.10">
    <property type="entry name" value="Alpha-D-Glucose-1,6-Bisphosphate, subunit A, domain 3"/>
    <property type="match status" value="3"/>
</dbReference>
<dbReference type="GO" id="GO:0005737">
    <property type="term" value="C:cytoplasm"/>
    <property type="evidence" value="ECO:0007669"/>
    <property type="project" value="UniProtKB-SubCell"/>
</dbReference>
<reference evidence="14 15" key="1">
    <citation type="submission" date="2019-03" db="EMBL/GenBank/DDBJ databases">
        <title>Single cell metagenomics reveals metabolic interactions within the superorganism composed of flagellate Streblomastix strix and complex community of Bacteroidetes bacteria on its surface.</title>
        <authorList>
            <person name="Treitli S.C."/>
            <person name="Kolisko M."/>
            <person name="Husnik F."/>
            <person name="Keeling P."/>
            <person name="Hampl V."/>
        </authorList>
    </citation>
    <scope>NUCLEOTIDE SEQUENCE [LARGE SCALE GENOMIC DNA]</scope>
    <source>
        <strain evidence="14">ST1C</strain>
    </source>
</reference>
<dbReference type="GO" id="GO:0005634">
    <property type="term" value="C:nucleus"/>
    <property type="evidence" value="ECO:0007669"/>
    <property type="project" value="TreeGrafter"/>
</dbReference>
<evidence type="ECO:0000256" key="10">
    <source>
        <dbReference type="ARBA" id="ARBA00023277"/>
    </source>
</evidence>
<evidence type="ECO:0000256" key="5">
    <source>
        <dbReference type="ARBA" id="ARBA00022526"/>
    </source>
</evidence>
<keyword evidence="9" id="KW-0413">Isomerase</keyword>
<evidence type="ECO:0000313" key="14">
    <source>
        <dbReference type="EMBL" id="KAA6403949.1"/>
    </source>
</evidence>
<dbReference type="InterPro" id="IPR005844">
    <property type="entry name" value="A-D-PHexomutase_a/b/a-I"/>
</dbReference>
<comment type="cofactor">
    <cofactor evidence="1">
        <name>Mg(2+)</name>
        <dbReference type="ChEBI" id="CHEBI:18420"/>
    </cofactor>
</comment>
<keyword evidence="6" id="KW-0597">Phosphoprotein</keyword>
<feature type="domain" description="Alpha-D-phosphohexomutase alpha/beta/alpha" evidence="11">
    <location>
        <begin position="46"/>
        <end position="183"/>
    </location>
</feature>
<evidence type="ECO:0000256" key="1">
    <source>
        <dbReference type="ARBA" id="ARBA00001946"/>
    </source>
</evidence>
<protein>
    <submittedName>
        <fullName evidence="14">Phosphoglucomutase</fullName>
    </submittedName>
</protein>
<evidence type="ECO:0000313" key="15">
    <source>
        <dbReference type="Proteomes" id="UP000324800"/>
    </source>
</evidence>
<evidence type="ECO:0000259" key="11">
    <source>
        <dbReference type="Pfam" id="PF02878"/>
    </source>
</evidence>
<accession>A0A5J4XBR5</accession>
<evidence type="ECO:0000256" key="8">
    <source>
        <dbReference type="ARBA" id="ARBA00022842"/>
    </source>
</evidence>
<evidence type="ECO:0000256" key="3">
    <source>
        <dbReference type="ARBA" id="ARBA00010231"/>
    </source>
</evidence>